<dbReference type="RefSeq" id="WP_096814783.1">
    <property type="nucleotide sequence ID" value="NZ_JXJW01000014.1"/>
</dbReference>
<keyword evidence="1" id="KW-0472">Membrane</keyword>
<dbReference type="AlphaFoldDB" id="A0A2A5RX50"/>
<comment type="caution">
    <text evidence="2">The sequence shown here is derived from an EMBL/GenBank/DDBJ whole genome shotgun (WGS) entry which is preliminary data.</text>
</comment>
<evidence type="ECO:0000256" key="1">
    <source>
        <dbReference type="SAM" id="Phobius"/>
    </source>
</evidence>
<organism evidence="2 3">
    <name type="scientific">Pseudolactococcus piscium</name>
    <dbReference type="NCBI Taxonomy" id="1364"/>
    <lineage>
        <taxon>Bacteria</taxon>
        <taxon>Bacillati</taxon>
        <taxon>Bacillota</taxon>
        <taxon>Bacilli</taxon>
        <taxon>Lactobacillales</taxon>
        <taxon>Streptococcaceae</taxon>
        <taxon>Pseudolactococcus</taxon>
    </lineage>
</organism>
<keyword evidence="3" id="KW-1185">Reference proteome</keyword>
<sequence length="247" mass="29174">MVTLELGSIADWVSGIGTLLAVLFVVVQMFFDKKHRRESLRSSNMAKYRKEDAKLIKIRDVEVYYFNFSIEYISGEFSPYTCILLETNINGVEQYFRSEIVSYLKSDKLFEFCLPKKENLELKNIYIISKDENNITYVKKHKWIGGYGDAIFEMSEVFTKENNKFENILKYSTVIDQRLDPCRNIIEHFNVINDFYNQTDWGKQKVNSSELFNESEISAKIIKQLLNQNPQIFKKSKVNHIFNKRLF</sequence>
<name>A0A2A5RX50_9LACT</name>
<accession>A0A2A5RX50</accession>
<evidence type="ECO:0000313" key="3">
    <source>
        <dbReference type="Proteomes" id="UP000218282"/>
    </source>
</evidence>
<keyword evidence="1" id="KW-0812">Transmembrane</keyword>
<protein>
    <submittedName>
        <fullName evidence="2">Uncharacterized protein</fullName>
    </submittedName>
</protein>
<keyword evidence="1" id="KW-1133">Transmembrane helix</keyword>
<dbReference type="Proteomes" id="UP000218282">
    <property type="component" value="Unassembled WGS sequence"/>
</dbReference>
<feature type="transmembrane region" description="Helical" evidence="1">
    <location>
        <begin position="12"/>
        <end position="31"/>
    </location>
</feature>
<proteinExistence type="predicted"/>
<reference evidence="2 3" key="1">
    <citation type="submission" date="2014-12" db="EMBL/GenBank/DDBJ databases">
        <title>Draft genome sequences of 10 type strains of Lactococcus.</title>
        <authorList>
            <person name="Sun Z."/>
            <person name="Zhong Z."/>
            <person name="Liu W."/>
            <person name="Zhang W."/>
            <person name="Zhang H."/>
        </authorList>
    </citation>
    <scope>NUCLEOTIDE SEQUENCE [LARGE SCALE GENOMIC DNA]</scope>
    <source>
        <strain evidence="2 3">DSM 6634</strain>
    </source>
</reference>
<evidence type="ECO:0000313" key="2">
    <source>
        <dbReference type="EMBL" id="PCS05802.1"/>
    </source>
</evidence>
<dbReference type="EMBL" id="JXJW01000014">
    <property type="protein sequence ID" value="PCS05802.1"/>
    <property type="molecule type" value="Genomic_DNA"/>
</dbReference>
<gene>
    <name evidence="2" type="ORF">RU86_GL000557</name>
</gene>